<dbReference type="PANTHER" id="PTHR33406">
    <property type="entry name" value="MEMBRANE PROTEIN MJ1562-RELATED"/>
    <property type="match status" value="1"/>
</dbReference>
<feature type="transmembrane region" description="Helical" evidence="7">
    <location>
        <begin position="192"/>
        <end position="211"/>
    </location>
</feature>
<evidence type="ECO:0000256" key="7">
    <source>
        <dbReference type="SAM" id="Phobius"/>
    </source>
</evidence>
<dbReference type="Gene3D" id="1.20.1640.10">
    <property type="entry name" value="Multidrug efflux transporter AcrB transmembrane domain"/>
    <property type="match status" value="2"/>
</dbReference>
<comment type="caution">
    <text evidence="9">The sequence shown here is derived from an EMBL/GenBank/DDBJ whole genome shotgun (WGS) entry which is preliminary data.</text>
</comment>
<keyword evidence="3 7" id="KW-0812">Transmembrane</keyword>
<dbReference type="OrthoDB" id="7051771at2"/>
<feature type="transmembrane region" description="Helical" evidence="7">
    <location>
        <begin position="666"/>
        <end position="686"/>
    </location>
</feature>
<feature type="transmembrane region" description="Helical" evidence="7">
    <location>
        <begin position="526"/>
        <end position="545"/>
    </location>
</feature>
<feature type="transmembrane region" description="Helical" evidence="7">
    <location>
        <begin position="218"/>
        <end position="235"/>
    </location>
</feature>
<reference evidence="9 10" key="1">
    <citation type="submission" date="2018-04" db="EMBL/GenBank/DDBJ databases">
        <title>Genome of Nocardioides gansuensis WSJ-1.</title>
        <authorList>
            <person name="Wu S."/>
            <person name="Wang G."/>
        </authorList>
    </citation>
    <scope>NUCLEOTIDE SEQUENCE [LARGE SCALE GENOMIC DNA]</scope>
    <source>
        <strain evidence="9 10">WSJ-1</strain>
    </source>
</reference>
<keyword evidence="5 7" id="KW-0472">Membrane</keyword>
<dbReference type="RefSeq" id="WP_116570649.1">
    <property type="nucleotide sequence ID" value="NZ_QDGZ01000001.1"/>
</dbReference>
<comment type="subcellular location">
    <subcellularLocation>
        <location evidence="1">Cell membrane</location>
        <topology evidence="1">Multi-pass membrane protein</topology>
    </subcellularLocation>
</comment>
<feature type="transmembrane region" description="Helical" evidence="7">
    <location>
        <begin position="318"/>
        <end position="343"/>
    </location>
</feature>
<feature type="region of interest" description="Disordered" evidence="6">
    <location>
        <begin position="712"/>
        <end position="733"/>
    </location>
</feature>
<feature type="compositionally biased region" description="Basic and acidic residues" evidence="6">
    <location>
        <begin position="722"/>
        <end position="733"/>
    </location>
</feature>
<evidence type="ECO:0000256" key="5">
    <source>
        <dbReference type="ARBA" id="ARBA00023136"/>
    </source>
</evidence>
<dbReference type="PROSITE" id="PS50156">
    <property type="entry name" value="SSD"/>
    <property type="match status" value="1"/>
</dbReference>
<dbReference type="GO" id="GO:0005886">
    <property type="term" value="C:plasma membrane"/>
    <property type="evidence" value="ECO:0007669"/>
    <property type="project" value="UniProtKB-SubCell"/>
</dbReference>
<dbReference type="Proteomes" id="UP000246018">
    <property type="component" value="Unassembled WGS sequence"/>
</dbReference>
<evidence type="ECO:0000259" key="8">
    <source>
        <dbReference type="PROSITE" id="PS50156"/>
    </source>
</evidence>
<dbReference type="EMBL" id="QDGZ01000001">
    <property type="protein sequence ID" value="PVG84516.1"/>
    <property type="molecule type" value="Genomic_DNA"/>
</dbReference>
<gene>
    <name evidence="9" type="ORF">DDE18_02620</name>
</gene>
<feature type="transmembrane region" description="Helical" evidence="7">
    <location>
        <begin position="589"/>
        <end position="609"/>
    </location>
</feature>
<feature type="transmembrane region" description="Helical" evidence="7">
    <location>
        <begin position="291"/>
        <end position="312"/>
    </location>
</feature>
<feature type="transmembrane region" description="Helical" evidence="7">
    <location>
        <begin position="241"/>
        <end position="264"/>
    </location>
</feature>
<sequence length="733" mass="76066">MSRALERLGRLAARRPWVVIASWLAMCLIVLASAAGFGRELDDPFEAPGLDSHAASELLEHAGDDDLGLGADVVLAPSEGDAGFFESTEARAGVAQVQAAVAALPNVLGTSDPSGALDQGRQAAVDSGVVSPDGTVALVRVQYPEREDLSAADLERLEAVLDDLRDSTSLRIEAGGDLHFAFEQPPAGLGEALGLLAAVVILLLAFGSVVAMSLPIGAALVGLAVGAGSLPLLAYGVDVPAWATVIGAMVGLGVGIDYSLFVLTRFREHLADGRSVEDAVGLSLATAGRSVVFAGGTVVVAILGLAVARIPFVTAGGIGISWIVLVMVLASVTLLPALLGLAGHRVNGRRARRTGAVSGRWRRWGAHVGRHAVAYTVGATLLLVAMAAPVTALRLGFPDEGTMPQSRTERRAYDLIESGFGPGANGPLVIAVDVAGNPEVLEPLSQAVAADPGIAGVAPARVSAEGIAVLVAEPTTSPQAEATRDTIARLRAEVLPDVLADSPARAHVGGQVAVFSDLGDRVQERLPWFIAAVVLLSVLLLLVMFRSVVVPLKAAVMNLLSVGAAYGVMVMVFQWGWGADLIGLESTVPILSFIPLFMFAILFGLSMDYEVFLLSRVREEYLLTGDNDEAVVRGLAGTARTITSAALIMVAVFGSFVLGEDPLAKMMGLGLATAIAVDATVVRLVLVPATMNLLGHANWWLPSWLDRALPGGRHPTGTTRPAETDDRRAAAVA</sequence>
<dbReference type="InterPro" id="IPR000731">
    <property type="entry name" value="SSD"/>
</dbReference>
<evidence type="ECO:0000256" key="3">
    <source>
        <dbReference type="ARBA" id="ARBA00022692"/>
    </source>
</evidence>
<proteinExistence type="predicted"/>
<keyword evidence="10" id="KW-1185">Reference proteome</keyword>
<feature type="transmembrane region" description="Helical" evidence="7">
    <location>
        <begin position="630"/>
        <end position="654"/>
    </location>
</feature>
<name>A0A2T8FFN7_9ACTN</name>
<evidence type="ECO:0000256" key="1">
    <source>
        <dbReference type="ARBA" id="ARBA00004651"/>
    </source>
</evidence>
<accession>A0A2T8FFN7</accession>
<evidence type="ECO:0000313" key="10">
    <source>
        <dbReference type="Proteomes" id="UP000246018"/>
    </source>
</evidence>
<feature type="transmembrane region" description="Helical" evidence="7">
    <location>
        <begin position="557"/>
        <end position="577"/>
    </location>
</feature>
<organism evidence="9 10">
    <name type="scientific">Nocardioides gansuensis</name>
    <dbReference type="NCBI Taxonomy" id="2138300"/>
    <lineage>
        <taxon>Bacteria</taxon>
        <taxon>Bacillati</taxon>
        <taxon>Actinomycetota</taxon>
        <taxon>Actinomycetes</taxon>
        <taxon>Propionibacteriales</taxon>
        <taxon>Nocardioidaceae</taxon>
        <taxon>Nocardioides</taxon>
    </lineage>
</organism>
<feature type="domain" description="SSD" evidence="8">
    <location>
        <begin position="194"/>
        <end position="341"/>
    </location>
</feature>
<evidence type="ECO:0000256" key="4">
    <source>
        <dbReference type="ARBA" id="ARBA00022989"/>
    </source>
</evidence>
<keyword evidence="4 7" id="KW-1133">Transmembrane helix</keyword>
<dbReference type="InterPro" id="IPR004869">
    <property type="entry name" value="MMPL_dom"/>
</dbReference>
<evidence type="ECO:0000256" key="6">
    <source>
        <dbReference type="SAM" id="MobiDB-lite"/>
    </source>
</evidence>
<protein>
    <recommendedName>
        <fullName evidence="8">SSD domain-containing protein</fullName>
    </recommendedName>
</protein>
<keyword evidence="2" id="KW-1003">Cell membrane</keyword>
<feature type="transmembrane region" description="Helical" evidence="7">
    <location>
        <begin position="372"/>
        <end position="397"/>
    </location>
</feature>
<dbReference type="Pfam" id="PF03176">
    <property type="entry name" value="MMPL"/>
    <property type="match status" value="2"/>
</dbReference>
<evidence type="ECO:0000313" key="9">
    <source>
        <dbReference type="EMBL" id="PVG84516.1"/>
    </source>
</evidence>
<dbReference type="AlphaFoldDB" id="A0A2T8FFN7"/>
<dbReference type="InterPro" id="IPR050545">
    <property type="entry name" value="Mycobact_MmpL"/>
</dbReference>
<evidence type="ECO:0000256" key="2">
    <source>
        <dbReference type="ARBA" id="ARBA00022475"/>
    </source>
</evidence>
<dbReference type="PANTHER" id="PTHR33406:SF13">
    <property type="entry name" value="MEMBRANE PROTEIN YDFJ"/>
    <property type="match status" value="1"/>
</dbReference>
<dbReference type="SUPFAM" id="SSF82866">
    <property type="entry name" value="Multidrug efflux transporter AcrB transmembrane domain"/>
    <property type="match status" value="2"/>
</dbReference>